<keyword evidence="2" id="KW-0378">Hydrolase</keyword>
<accession>A0A3E3I739</accession>
<evidence type="ECO:0000256" key="2">
    <source>
        <dbReference type="ARBA" id="ARBA00022801"/>
    </source>
</evidence>
<feature type="domain" description="Sulfatase N-terminal" evidence="3">
    <location>
        <begin position="5"/>
        <end position="382"/>
    </location>
</feature>
<keyword evidence="1" id="KW-0479">Metal-binding</keyword>
<evidence type="ECO:0000313" key="4">
    <source>
        <dbReference type="EMBL" id="RGE61838.1"/>
    </source>
</evidence>
<dbReference type="AlphaFoldDB" id="A0A3E3I739"/>
<dbReference type="Pfam" id="PF00884">
    <property type="entry name" value="Sulfatase"/>
    <property type="match status" value="1"/>
</dbReference>
<dbReference type="RefSeq" id="WP_117544412.1">
    <property type="nucleotide sequence ID" value="NZ_QVLV01000005.1"/>
</dbReference>
<dbReference type="SUPFAM" id="SSF53649">
    <property type="entry name" value="Alkaline phosphatase-like"/>
    <property type="match status" value="1"/>
</dbReference>
<comment type="caution">
    <text evidence="4">The sequence shown here is derived from an EMBL/GenBank/DDBJ whole genome shotgun (WGS) entry which is preliminary data.</text>
</comment>
<gene>
    <name evidence="4" type="ORF">DXC51_09860</name>
</gene>
<reference evidence="4" key="1">
    <citation type="submission" date="2018-08" db="EMBL/GenBank/DDBJ databases">
        <title>A genome reference for cultivated species of the human gut microbiota.</title>
        <authorList>
            <person name="Zou Y."/>
            <person name="Xue W."/>
            <person name="Luo G."/>
        </authorList>
    </citation>
    <scope>NUCLEOTIDE SEQUENCE [LARGE SCALE GENOMIC DNA]</scope>
    <source>
        <strain evidence="4">TF05-5AC</strain>
    </source>
</reference>
<dbReference type="PANTHER" id="PTHR45953">
    <property type="entry name" value="IDURONATE 2-SULFATASE"/>
    <property type="match status" value="1"/>
</dbReference>
<name>A0A3E3I739_9FIRM</name>
<proteinExistence type="predicted"/>
<dbReference type="InterPro" id="IPR000917">
    <property type="entry name" value="Sulfatase_N"/>
</dbReference>
<keyword evidence="5" id="KW-1185">Reference proteome</keyword>
<sequence length="473" mass="53567">MSEKPAIIFITCDEMRLDTLSCYGGTAVDTPNIDSLMHQGTKYENCYTVSPLCLPARCSMLTGLYPHNSGAYSNFRRCPLNQNLPNIFTELGKAGYATSMIGKCHFAPVPYDETKPDRTLPYDDFKEYYMSLGIDHLELQDDKQVSVWYYDDYSKELDRAGYLKEYRDCTWNDSLGKVFPFPGPVQWHPDAWVGDHGAHFIEAVSSGEKPQFTWISFSGPHYPFDAPQEYYGRVNQDGLPSCRRREGELEDAARIHHDSYFGGGHIDGCGTAPGHACRNYTEDYWKRLQISYYANIALIDDEVGKILEAVKKRYGENALVIFTADHGEMLGNHGVWGKHDCAYDDVWRIPLLVRFPGQSEPAVCRGMVNLTDILPTCLAAGGAQPVVCDGRALQERTEYPAYTFSESEGFCAVTDGSCKYVHVQKDGHNHREFLDLRSDPEEFENQMDNPELDGDKARLMERMISHFMPHVLP</sequence>
<dbReference type="InterPro" id="IPR017850">
    <property type="entry name" value="Alkaline_phosphatase_core_sf"/>
</dbReference>
<organism evidence="4 5">
    <name type="scientific">Eisenbergiella massiliensis</name>
    <dbReference type="NCBI Taxonomy" id="1720294"/>
    <lineage>
        <taxon>Bacteria</taxon>
        <taxon>Bacillati</taxon>
        <taxon>Bacillota</taxon>
        <taxon>Clostridia</taxon>
        <taxon>Lachnospirales</taxon>
        <taxon>Lachnospiraceae</taxon>
        <taxon>Eisenbergiella</taxon>
    </lineage>
</organism>
<evidence type="ECO:0000313" key="5">
    <source>
        <dbReference type="Proteomes" id="UP000260812"/>
    </source>
</evidence>
<dbReference type="GO" id="GO:0005737">
    <property type="term" value="C:cytoplasm"/>
    <property type="evidence" value="ECO:0007669"/>
    <property type="project" value="TreeGrafter"/>
</dbReference>
<dbReference type="Proteomes" id="UP000260812">
    <property type="component" value="Unassembled WGS sequence"/>
</dbReference>
<evidence type="ECO:0000259" key="3">
    <source>
        <dbReference type="Pfam" id="PF00884"/>
    </source>
</evidence>
<protein>
    <recommendedName>
        <fullName evidence="3">Sulfatase N-terminal domain-containing protein</fullName>
    </recommendedName>
</protein>
<dbReference type="Gene3D" id="3.40.720.10">
    <property type="entry name" value="Alkaline Phosphatase, subunit A"/>
    <property type="match status" value="1"/>
</dbReference>
<dbReference type="GO" id="GO:0046872">
    <property type="term" value="F:metal ion binding"/>
    <property type="evidence" value="ECO:0007669"/>
    <property type="project" value="UniProtKB-KW"/>
</dbReference>
<dbReference type="GeneID" id="97987174"/>
<dbReference type="GO" id="GO:0008484">
    <property type="term" value="F:sulfuric ester hydrolase activity"/>
    <property type="evidence" value="ECO:0007669"/>
    <property type="project" value="TreeGrafter"/>
</dbReference>
<dbReference type="PANTHER" id="PTHR45953:SF1">
    <property type="entry name" value="IDURONATE 2-SULFATASE"/>
    <property type="match status" value="1"/>
</dbReference>
<dbReference type="EMBL" id="QVLV01000005">
    <property type="protein sequence ID" value="RGE61838.1"/>
    <property type="molecule type" value="Genomic_DNA"/>
</dbReference>
<evidence type="ECO:0000256" key="1">
    <source>
        <dbReference type="ARBA" id="ARBA00022723"/>
    </source>
</evidence>